<dbReference type="InterPro" id="IPR004604">
    <property type="entry name" value="DNA_recomb/repair_RecN"/>
</dbReference>
<dbReference type="Gene3D" id="3.40.50.300">
    <property type="entry name" value="P-loop containing nucleotide triphosphate hydrolases"/>
    <property type="match status" value="2"/>
</dbReference>
<feature type="domain" description="RecF/RecN/SMC N-terminal" evidence="11">
    <location>
        <begin position="2"/>
        <end position="507"/>
    </location>
</feature>
<sequence length="564" mass="62494">MLKFLTIRDFVIVDRMELEFVPGFTVLTGETGAGKSILIDALSLVLGERGDPGEVRNGCERAEISAEFDVRKLPELGDWLRENGFETDDDGGICLMRRVVDIGGRSRGFINGYSATLQQLRAAGEKLVDIHGQHAHQSMLRNDAQRDLLDAFSGSYELHRSTAEVYRRWQSLQQQRLAWEQNAAVFMQEREQLEWQVNEITTLNFSLDEWQTLQADHSRLSHAASLLEAAQMGLEGLSEGESAALAQINSVISRLHNLLDRDVDLKIVLDLLESAQIQLQEGVYELERYQQRLDLDPQRLQEMEERLSAIHATARKYRITPAELPDLLRTAADRLNELYQGDDGETLAREETAVRDEYFRLAKKLSEAREKAAKTLSQQVTAAMQTLAMAGGEFSVALTPLEQGNAHGMEQIEFQVSAHQGLPLRPLAKVASGGELSRISLAIQVITSKLGAAPTLIFDEVDAGIGGRVAEIVGGLLKKLGTERQVMCITHLAQVASAGDHQWQVTKSVDPANGGKVSSRITVLEKQERVEEIARMLGGEKITETTRKHAAEMLRGGRDTGLAI</sequence>
<evidence type="ECO:0000256" key="10">
    <source>
        <dbReference type="SAM" id="Coils"/>
    </source>
</evidence>
<dbReference type="InterPro" id="IPR027417">
    <property type="entry name" value="P-loop_NTPase"/>
</dbReference>
<dbReference type="PANTHER" id="PTHR11059">
    <property type="entry name" value="DNA REPAIR PROTEIN RECN"/>
    <property type="match status" value="1"/>
</dbReference>
<evidence type="ECO:0000256" key="1">
    <source>
        <dbReference type="ARBA" id="ARBA00003618"/>
    </source>
</evidence>
<keyword evidence="5 9" id="KW-0227">DNA damage</keyword>
<evidence type="ECO:0000256" key="3">
    <source>
        <dbReference type="ARBA" id="ARBA00021315"/>
    </source>
</evidence>
<keyword evidence="10" id="KW-0175">Coiled coil</keyword>
<keyword evidence="13" id="KW-1185">Reference proteome</keyword>
<evidence type="ECO:0000259" key="11">
    <source>
        <dbReference type="Pfam" id="PF02463"/>
    </source>
</evidence>
<reference evidence="12 13" key="1">
    <citation type="submission" date="2016-10" db="EMBL/GenBank/DDBJ databases">
        <authorList>
            <person name="Varghese N."/>
            <person name="Submissions S."/>
        </authorList>
    </citation>
    <scope>NUCLEOTIDE SEQUENCE [LARGE SCALE GENOMIC DNA]</scope>
    <source>
        <strain evidence="12 13">Nl1</strain>
    </source>
</reference>
<feature type="coiled-coil region" evidence="10">
    <location>
        <begin position="272"/>
        <end position="306"/>
    </location>
</feature>
<evidence type="ECO:0000256" key="6">
    <source>
        <dbReference type="ARBA" id="ARBA00022840"/>
    </source>
</evidence>
<dbReference type="PIRSF" id="PIRSF003128">
    <property type="entry name" value="RecN"/>
    <property type="match status" value="1"/>
</dbReference>
<dbReference type="NCBIfam" id="NF008121">
    <property type="entry name" value="PRK10869.1"/>
    <property type="match status" value="1"/>
</dbReference>
<dbReference type="SUPFAM" id="SSF52540">
    <property type="entry name" value="P-loop containing nucleoside triphosphate hydrolases"/>
    <property type="match status" value="1"/>
</dbReference>
<evidence type="ECO:0000256" key="8">
    <source>
        <dbReference type="ARBA" id="ARBA00033408"/>
    </source>
</evidence>
<evidence type="ECO:0000256" key="4">
    <source>
        <dbReference type="ARBA" id="ARBA00022741"/>
    </source>
</evidence>
<evidence type="ECO:0000313" key="12">
    <source>
        <dbReference type="EMBL" id="SDQ26588.1"/>
    </source>
</evidence>
<accession>A0ABY0T5L3</accession>
<gene>
    <name evidence="12" type="ORF">SAMN05216402_0090</name>
</gene>
<dbReference type="EMBL" id="FNKY01000001">
    <property type="protein sequence ID" value="SDQ26588.1"/>
    <property type="molecule type" value="Genomic_DNA"/>
</dbReference>
<dbReference type="Proteomes" id="UP000183471">
    <property type="component" value="Unassembled WGS sequence"/>
</dbReference>
<dbReference type="CDD" id="cd03241">
    <property type="entry name" value="ABC_RecN"/>
    <property type="match status" value="2"/>
</dbReference>
<keyword evidence="4" id="KW-0547">Nucleotide-binding</keyword>
<protein>
    <recommendedName>
        <fullName evidence="3 9">DNA repair protein RecN</fullName>
    </recommendedName>
    <alternativeName>
        <fullName evidence="8 9">Recombination protein N</fullName>
    </alternativeName>
</protein>
<comment type="function">
    <text evidence="1 9">May be involved in recombinational repair of damaged DNA.</text>
</comment>
<dbReference type="NCBIfam" id="TIGR00634">
    <property type="entry name" value="recN"/>
    <property type="match status" value="1"/>
</dbReference>
<evidence type="ECO:0000256" key="9">
    <source>
        <dbReference type="PIRNR" id="PIRNR003128"/>
    </source>
</evidence>
<keyword evidence="7 9" id="KW-0234">DNA repair</keyword>
<keyword evidence="6" id="KW-0067">ATP-binding</keyword>
<name>A0ABY0T5L3_9PROT</name>
<dbReference type="Pfam" id="PF02463">
    <property type="entry name" value="SMC_N"/>
    <property type="match status" value="1"/>
</dbReference>
<evidence type="ECO:0000256" key="2">
    <source>
        <dbReference type="ARBA" id="ARBA00009441"/>
    </source>
</evidence>
<comment type="caution">
    <text evidence="12">The sequence shown here is derived from an EMBL/GenBank/DDBJ whole genome shotgun (WGS) entry which is preliminary data.</text>
</comment>
<dbReference type="PANTHER" id="PTHR11059:SF0">
    <property type="entry name" value="DNA REPAIR PROTEIN RECN"/>
    <property type="match status" value="1"/>
</dbReference>
<evidence type="ECO:0000256" key="5">
    <source>
        <dbReference type="ARBA" id="ARBA00022763"/>
    </source>
</evidence>
<organism evidence="12 13">
    <name type="scientific">Nitrosospira multiformis</name>
    <dbReference type="NCBI Taxonomy" id="1231"/>
    <lineage>
        <taxon>Bacteria</taxon>
        <taxon>Pseudomonadati</taxon>
        <taxon>Pseudomonadota</taxon>
        <taxon>Betaproteobacteria</taxon>
        <taxon>Nitrosomonadales</taxon>
        <taxon>Nitrosomonadaceae</taxon>
        <taxon>Nitrosospira</taxon>
    </lineage>
</organism>
<comment type="similarity">
    <text evidence="2 9">Belongs to the RecN family.</text>
</comment>
<evidence type="ECO:0000256" key="7">
    <source>
        <dbReference type="ARBA" id="ARBA00023204"/>
    </source>
</evidence>
<dbReference type="RefSeq" id="WP_074630305.1">
    <property type="nucleotide sequence ID" value="NZ_FNKY01000001.1"/>
</dbReference>
<evidence type="ECO:0000313" key="13">
    <source>
        <dbReference type="Proteomes" id="UP000183471"/>
    </source>
</evidence>
<dbReference type="InterPro" id="IPR003395">
    <property type="entry name" value="RecF/RecN/SMC_N"/>
</dbReference>
<proteinExistence type="inferred from homology"/>